<protein>
    <submittedName>
        <fullName evidence="11">D(2) dopamine receptor</fullName>
    </submittedName>
</protein>
<evidence type="ECO:0000256" key="6">
    <source>
        <dbReference type="ARBA" id="ARBA00023170"/>
    </source>
</evidence>
<keyword evidence="12" id="KW-1185">Reference proteome</keyword>
<dbReference type="AlphaFoldDB" id="A0AAV3ZV54"/>
<keyword evidence="4" id="KW-0297">G-protein coupled receptor</keyword>
<evidence type="ECO:0000256" key="2">
    <source>
        <dbReference type="ARBA" id="ARBA00022692"/>
    </source>
</evidence>
<keyword evidence="3 9" id="KW-1133">Transmembrane helix</keyword>
<evidence type="ECO:0000256" key="3">
    <source>
        <dbReference type="ARBA" id="ARBA00022989"/>
    </source>
</evidence>
<gene>
    <name evidence="11" type="ORF">PoB_002526800</name>
</gene>
<feature type="transmembrane region" description="Helical" evidence="9">
    <location>
        <begin position="75"/>
        <end position="96"/>
    </location>
</feature>
<comment type="subcellular location">
    <subcellularLocation>
        <location evidence="1">Membrane</location>
        <topology evidence="1">Multi-pass membrane protein</topology>
    </subcellularLocation>
</comment>
<keyword evidence="6 11" id="KW-0675">Receptor</keyword>
<comment type="caution">
    <text evidence="11">The sequence shown here is derived from an EMBL/GenBank/DDBJ whole genome shotgun (WGS) entry which is preliminary data.</text>
</comment>
<dbReference type="InterPro" id="IPR017452">
    <property type="entry name" value="GPCR_Rhodpsn_7TM"/>
</dbReference>
<feature type="transmembrane region" description="Helical" evidence="9">
    <location>
        <begin position="39"/>
        <end position="63"/>
    </location>
</feature>
<proteinExistence type="predicted"/>
<feature type="domain" description="G-protein coupled receptors family 1 profile" evidence="10">
    <location>
        <begin position="54"/>
        <end position="235"/>
    </location>
</feature>
<reference evidence="11 12" key="1">
    <citation type="journal article" date="2021" name="Elife">
        <title>Chloroplast acquisition without the gene transfer in kleptoplastic sea slugs, Plakobranchus ocellatus.</title>
        <authorList>
            <person name="Maeda T."/>
            <person name="Takahashi S."/>
            <person name="Yoshida T."/>
            <person name="Shimamura S."/>
            <person name="Takaki Y."/>
            <person name="Nagai Y."/>
            <person name="Toyoda A."/>
            <person name="Suzuki Y."/>
            <person name="Arimoto A."/>
            <person name="Ishii H."/>
            <person name="Satoh N."/>
            <person name="Nishiyama T."/>
            <person name="Hasebe M."/>
            <person name="Maruyama T."/>
            <person name="Minagawa J."/>
            <person name="Obokata J."/>
            <person name="Shigenobu S."/>
        </authorList>
    </citation>
    <scope>NUCLEOTIDE SEQUENCE [LARGE SCALE GENOMIC DNA]</scope>
</reference>
<feature type="transmembrane region" description="Helical" evidence="9">
    <location>
        <begin position="455"/>
        <end position="475"/>
    </location>
</feature>
<dbReference type="PANTHER" id="PTHR24238:SF57">
    <property type="entry name" value="G-PROTEIN COUPLED RECEPTOR 83"/>
    <property type="match status" value="1"/>
</dbReference>
<evidence type="ECO:0000313" key="12">
    <source>
        <dbReference type="Proteomes" id="UP000735302"/>
    </source>
</evidence>
<organism evidence="11 12">
    <name type="scientific">Plakobranchus ocellatus</name>
    <dbReference type="NCBI Taxonomy" id="259542"/>
    <lineage>
        <taxon>Eukaryota</taxon>
        <taxon>Metazoa</taxon>
        <taxon>Spiralia</taxon>
        <taxon>Lophotrochozoa</taxon>
        <taxon>Mollusca</taxon>
        <taxon>Gastropoda</taxon>
        <taxon>Heterobranchia</taxon>
        <taxon>Euthyneura</taxon>
        <taxon>Panpulmonata</taxon>
        <taxon>Sacoglossa</taxon>
        <taxon>Placobranchoidea</taxon>
        <taxon>Plakobranchidae</taxon>
        <taxon>Plakobranchus</taxon>
    </lineage>
</organism>
<dbReference type="Pfam" id="PF00001">
    <property type="entry name" value="7tm_1"/>
    <property type="match status" value="1"/>
</dbReference>
<dbReference type="SUPFAM" id="SSF81321">
    <property type="entry name" value="Family A G protein-coupled receptor-like"/>
    <property type="match status" value="1"/>
</dbReference>
<dbReference type="GO" id="GO:0008188">
    <property type="term" value="F:neuropeptide receptor activity"/>
    <property type="evidence" value="ECO:0007669"/>
    <property type="project" value="TreeGrafter"/>
</dbReference>
<keyword evidence="2 9" id="KW-0812">Transmembrane</keyword>
<evidence type="ECO:0000256" key="9">
    <source>
        <dbReference type="SAM" id="Phobius"/>
    </source>
</evidence>
<feature type="region of interest" description="Disordered" evidence="8">
    <location>
        <begin position="375"/>
        <end position="406"/>
    </location>
</feature>
<evidence type="ECO:0000256" key="4">
    <source>
        <dbReference type="ARBA" id="ARBA00023040"/>
    </source>
</evidence>
<accession>A0AAV3ZV54</accession>
<evidence type="ECO:0000256" key="1">
    <source>
        <dbReference type="ARBA" id="ARBA00004141"/>
    </source>
</evidence>
<evidence type="ECO:0000313" key="11">
    <source>
        <dbReference type="EMBL" id="GFN98762.1"/>
    </source>
</evidence>
<dbReference type="PROSITE" id="PS50262">
    <property type="entry name" value="G_PROTEIN_RECEP_F1_2"/>
    <property type="match status" value="1"/>
</dbReference>
<evidence type="ECO:0000256" key="7">
    <source>
        <dbReference type="ARBA" id="ARBA00023224"/>
    </source>
</evidence>
<feature type="transmembrane region" description="Helical" evidence="9">
    <location>
        <begin position="164"/>
        <end position="186"/>
    </location>
</feature>
<dbReference type="GO" id="GO:0005886">
    <property type="term" value="C:plasma membrane"/>
    <property type="evidence" value="ECO:0007669"/>
    <property type="project" value="TreeGrafter"/>
</dbReference>
<evidence type="ECO:0000256" key="8">
    <source>
        <dbReference type="SAM" id="MobiDB-lite"/>
    </source>
</evidence>
<evidence type="ECO:0000256" key="5">
    <source>
        <dbReference type="ARBA" id="ARBA00023136"/>
    </source>
</evidence>
<feature type="transmembrane region" description="Helical" evidence="9">
    <location>
        <begin position="122"/>
        <end position="143"/>
    </location>
</feature>
<dbReference type="CDD" id="cd00637">
    <property type="entry name" value="7tm_classA_rhodopsin-like"/>
    <property type="match status" value="1"/>
</dbReference>
<feature type="compositionally biased region" description="Basic and acidic residues" evidence="8">
    <location>
        <begin position="376"/>
        <end position="388"/>
    </location>
</feature>
<sequence>MNRSALPSNKTDDVDEREFLDAVASSFFTWVFANVLPTLFIVLYSMLLAVGVGTNILLMGVAIKSKLHKHCAHTFLLQFSVLDILACVLVVLPTLVSVARGRRSDSQTLWHGGDDDGALCKLHVFMFVWCLLLVFALYQTAIAERATLAVAGQKIHLQTFGNSCFVRLLAVGVWAITFLVALLLTLTNRDDVHYRNDQYQCALDFPENPGEMHVMFSLTVYGSLIVFSVLLCVMFRARWMDLQTNPPITGRGSRPETDNNSLEQKSKSLYAHQLAENNNKAASEFTKDTIDLTPLRTCAKANQQDIKSGVGQYTVSLHTEKTEALTTSVFNIERVNPDHSLRPIMHSLHRSNARVDAAPLTDKCIKDNSIAHQSKAKVESVDSDEHSSNTKKSSNSNQASKSRYTQRKAQKVALPEFRSKQLWIKAKGSVTVRNKPVSVFRDVPHDVNHHQSMTYLVSWAVTCGLWLVYVAAAFSEVYGSQTCHTCYRVGVLMGLCSYSIRPLILVAHNRWYRQQCFREIRQIGLCLKKICCCKSP</sequence>
<evidence type="ECO:0000259" key="10">
    <source>
        <dbReference type="PROSITE" id="PS50262"/>
    </source>
</evidence>
<keyword evidence="5 9" id="KW-0472">Membrane</keyword>
<feature type="transmembrane region" description="Helical" evidence="9">
    <location>
        <begin position="214"/>
        <end position="235"/>
    </location>
</feature>
<dbReference type="Gene3D" id="1.20.1070.10">
    <property type="entry name" value="Rhodopsin 7-helix transmembrane proteins"/>
    <property type="match status" value="1"/>
</dbReference>
<feature type="compositionally biased region" description="Low complexity" evidence="8">
    <location>
        <begin position="390"/>
        <end position="402"/>
    </location>
</feature>
<name>A0AAV3ZV54_9GAST</name>
<dbReference type="EMBL" id="BLXT01002861">
    <property type="protein sequence ID" value="GFN98762.1"/>
    <property type="molecule type" value="Genomic_DNA"/>
</dbReference>
<dbReference type="Proteomes" id="UP000735302">
    <property type="component" value="Unassembled WGS sequence"/>
</dbReference>
<feature type="transmembrane region" description="Helical" evidence="9">
    <location>
        <begin position="487"/>
        <end position="508"/>
    </location>
</feature>
<dbReference type="PANTHER" id="PTHR24238">
    <property type="entry name" value="G-PROTEIN COUPLED RECEPTOR"/>
    <property type="match status" value="1"/>
</dbReference>
<keyword evidence="7" id="KW-0807">Transducer</keyword>
<dbReference type="InterPro" id="IPR000276">
    <property type="entry name" value="GPCR_Rhodpsn"/>
</dbReference>